<dbReference type="Pfam" id="PF20520">
    <property type="entry name" value="Ac45-VOA1_TM"/>
    <property type="match status" value="1"/>
</dbReference>
<dbReference type="InterPro" id="IPR008388">
    <property type="entry name" value="Ac45_acc_su"/>
</dbReference>
<evidence type="ECO:0000256" key="6">
    <source>
        <dbReference type="SAM" id="Phobius"/>
    </source>
</evidence>
<feature type="signal peptide" evidence="7">
    <location>
        <begin position="1"/>
        <end position="21"/>
    </location>
</feature>
<dbReference type="GO" id="GO:0033176">
    <property type="term" value="C:proton-transporting V-type ATPase complex"/>
    <property type="evidence" value="ECO:0007669"/>
    <property type="project" value="TreeGrafter"/>
</dbReference>
<dbReference type="PANTHER" id="PTHR12471:SF7">
    <property type="entry name" value="V-TYPE PROTON ATPASE SUBUNIT S1"/>
    <property type="match status" value="1"/>
</dbReference>
<dbReference type="GO" id="GO:0030641">
    <property type="term" value="P:regulation of cellular pH"/>
    <property type="evidence" value="ECO:0007669"/>
    <property type="project" value="TreeGrafter"/>
</dbReference>
<comment type="subcellular location">
    <subcellularLocation>
        <location evidence="1">Membrane</location>
        <topology evidence="1">Single-pass membrane protein</topology>
    </subcellularLocation>
</comment>
<gene>
    <name evidence="9" type="ORF">PLXY2_LOCUS3629</name>
</gene>
<evidence type="ECO:0000256" key="4">
    <source>
        <dbReference type="ARBA" id="ARBA00022989"/>
    </source>
</evidence>
<dbReference type="Proteomes" id="UP000653454">
    <property type="component" value="Unassembled WGS sequence"/>
</dbReference>
<dbReference type="GO" id="GO:0001671">
    <property type="term" value="F:ATPase activator activity"/>
    <property type="evidence" value="ECO:0007669"/>
    <property type="project" value="TreeGrafter"/>
</dbReference>
<feature type="domain" description="V-type proton ATPase subunit S1/VOA1 transmembrane" evidence="8">
    <location>
        <begin position="397"/>
        <end position="435"/>
    </location>
</feature>
<dbReference type="InterPro" id="IPR046756">
    <property type="entry name" value="VAS1/VOA1_TM"/>
</dbReference>
<accession>A0A8S4DWX2</accession>
<keyword evidence="4 6" id="KW-1133">Transmembrane helix</keyword>
<name>A0A8S4DWX2_PLUXY</name>
<evidence type="ECO:0000313" key="10">
    <source>
        <dbReference type="Proteomes" id="UP000653454"/>
    </source>
</evidence>
<evidence type="ECO:0000256" key="2">
    <source>
        <dbReference type="ARBA" id="ARBA00009037"/>
    </source>
</evidence>
<feature type="transmembrane region" description="Helical" evidence="6">
    <location>
        <begin position="401"/>
        <end position="422"/>
    </location>
</feature>
<keyword evidence="3 6" id="KW-0812">Transmembrane</keyword>
<dbReference type="EMBL" id="CAJHNJ030000009">
    <property type="protein sequence ID" value="CAG9106613.1"/>
    <property type="molecule type" value="Genomic_DNA"/>
</dbReference>
<keyword evidence="10" id="KW-1185">Reference proteome</keyword>
<evidence type="ECO:0000256" key="3">
    <source>
        <dbReference type="ARBA" id="ARBA00022692"/>
    </source>
</evidence>
<evidence type="ECO:0000256" key="7">
    <source>
        <dbReference type="SAM" id="SignalP"/>
    </source>
</evidence>
<comment type="caution">
    <text evidence="9">The sequence shown here is derived from an EMBL/GenBank/DDBJ whole genome shotgun (WGS) entry which is preliminary data.</text>
</comment>
<protein>
    <submittedName>
        <fullName evidence="9">(diamondback moth) hypothetical protein</fullName>
    </submittedName>
</protein>
<dbReference type="PANTHER" id="PTHR12471">
    <property type="entry name" value="VACUOLAR ATP SYNTHASE SUBUNIT S1"/>
    <property type="match status" value="1"/>
</dbReference>
<dbReference type="AlphaFoldDB" id="A0A8S4DWX2"/>
<reference evidence="9" key="1">
    <citation type="submission" date="2020-11" db="EMBL/GenBank/DDBJ databases">
        <authorList>
            <person name="Whiteford S."/>
        </authorList>
    </citation>
    <scope>NUCLEOTIDE SEQUENCE</scope>
</reference>
<comment type="similarity">
    <text evidence="2">Belongs to the vacuolar ATPase subunit S1 family.</text>
</comment>
<evidence type="ECO:0000313" key="9">
    <source>
        <dbReference type="EMBL" id="CAG9106613.1"/>
    </source>
</evidence>
<evidence type="ECO:0000256" key="1">
    <source>
        <dbReference type="ARBA" id="ARBA00004167"/>
    </source>
</evidence>
<sequence>MAFCRSVLVLSVLGLLNSVTASNVPVLMFGDVASTQEESLPLSKVSFTEFNTILKHTLVNDPFTVIFIEETLSVEDFSLKNSEGETSFPFLHSNIGKAVYLPSTTSPLRALNKLADPEKVDHVKLTENGLSAEIEPESGKFLFINLKDAKEGETRAELLRRHNDFIEELFGKLKKRYPEVVAVYTAHYPSWTIAEHHSRQRRQATEAQAEPGFYNLAGLMLYVNSMVLNDGGNTVTLSASTKQTVASNDTVLNATLEFGDRSVLLNFDNKAGYWFFNRVILTELSQGVSTVEELMPSEPVYALDRFSYRCAQAVVFTSVNTSRPYSLSFNDIKDPADLMGPGWDLALKRFSYSCAQAVVFTSVNTSRPYSLAFNDIKLQPYTSENQTDFGDSLNCQGFFSVAIWSGLFVVFILLAITFFGIMMMMDIRAMDRFDDPKGKTITVIAQE</sequence>
<feature type="chain" id="PRO_5035879843" evidence="7">
    <location>
        <begin position="22"/>
        <end position="447"/>
    </location>
</feature>
<organism evidence="9 10">
    <name type="scientific">Plutella xylostella</name>
    <name type="common">Diamondback moth</name>
    <name type="synonym">Plutella maculipennis</name>
    <dbReference type="NCBI Taxonomy" id="51655"/>
    <lineage>
        <taxon>Eukaryota</taxon>
        <taxon>Metazoa</taxon>
        <taxon>Ecdysozoa</taxon>
        <taxon>Arthropoda</taxon>
        <taxon>Hexapoda</taxon>
        <taxon>Insecta</taxon>
        <taxon>Pterygota</taxon>
        <taxon>Neoptera</taxon>
        <taxon>Endopterygota</taxon>
        <taxon>Lepidoptera</taxon>
        <taxon>Glossata</taxon>
        <taxon>Ditrysia</taxon>
        <taxon>Yponomeutoidea</taxon>
        <taxon>Plutellidae</taxon>
        <taxon>Plutella</taxon>
    </lineage>
</organism>
<keyword evidence="7" id="KW-0732">Signal</keyword>
<keyword evidence="5 6" id="KW-0472">Membrane</keyword>
<proteinExistence type="inferred from homology"/>
<evidence type="ECO:0000256" key="5">
    <source>
        <dbReference type="ARBA" id="ARBA00023136"/>
    </source>
</evidence>
<evidence type="ECO:0000259" key="8">
    <source>
        <dbReference type="Pfam" id="PF20520"/>
    </source>
</evidence>